<name>A0A8C7EQ53_NEOVI</name>
<gene>
    <name evidence="1" type="primary">TESMIN</name>
</gene>
<dbReference type="Ensembl" id="ENSNVIT00000017690.1">
    <property type="protein sequence ID" value="ENSNVIP00000015156.1"/>
    <property type="gene ID" value="ENSNVIG00000011879.1"/>
</dbReference>
<reference evidence="1" key="2">
    <citation type="submission" date="2025-09" db="UniProtKB">
        <authorList>
            <consortium name="Ensembl"/>
        </authorList>
    </citation>
    <scope>IDENTIFICATION</scope>
</reference>
<keyword evidence="2" id="KW-1185">Reference proteome</keyword>
<dbReference type="AlphaFoldDB" id="A0A8C7EQ53"/>
<proteinExistence type="predicted"/>
<sequence length="254" mass="27395">MEEAPLLGGMSGPEEEIVTDLFSAESPFVSENLALKTPVVVKHEEDEFHVFKDAYLSSADPKEPLLHAFNPPLHVDCDSQAKVELAVDGSDAEEMLPEYPSLPELSPLEDAALPVVAPQPQAYNVHFLSSLLAPHRSPAVVPLGAWAREGGAHPGVRVIPMEIKEAGGTIISNNPEEATFQNPLGPESCCKFPSSQEAEDASGCSQKKDSNPMVICQLKGGTQMLCIDNSGTRELKALHLVPQYQDQNNYLQSA</sequence>
<dbReference type="GeneTree" id="ENSGT00940000161379"/>
<reference evidence="1" key="1">
    <citation type="submission" date="2025-08" db="UniProtKB">
        <authorList>
            <consortium name="Ensembl"/>
        </authorList>
    </citation>
    <scope>IDENTIFICATION</scope>
</reference>
<accession>A0A8C7EQ53</accession>
<protein>
    <submittedName>
        <fullName evidence="1">Testis expressed metallothionein like protein</fullName>
    </submittedName>
</protein>
<dbReference type="Proteomes" id="UP000694425">
    <property type="component" value="Unplaced"/>
</dbReference>
<evidence type="ECO:0000313" key="1">
    <source>
        <dbReference type="Ensembl" id="ENSNVIP00000015156.1"/>
    </source>
</evidence>
<organism evidence="1 2">
    <name type="scientific">Neovison vison</name>
    <name type="common">American mink</name>
    <name type="synonym">Mustela vison</name>
    <dbReference type="NCBI Taxonomy" id="452646"/>
    <lineage>
        <taxon>Eukaryota</taxon>
        <taxon>Metazoa</taxon>
        <taxon>Chordata</taxon>
        <taxon>Craniata</taxon>
        <taxon>Vertebrata</taxon>
        <taxon>Euteleostomi</taxon>
        <taxon>Mammalia</taxon>
        <taxon>Eutheria</taxon>
        <taxon>Laurasiatheria</taxon>
        <taxon>Carnivora</taxon>
        <taxon>Caniformia</taxon>
        <taxon>Musteloidea</taxon>
        <taxon>Mustelidae</taxon>
        <taxon>Mustelinae</taxon>
        <taxon>Neogale</taxon>
    </lineage>
</organism>
<evidence type="ECO:0000313" key="2">
    <source>
        <dbReference type="Proteomes" id="UP000694425"/>
    </source>
</evidence>